<dbReference type="EMBL" id="LUGG01000018">
    <property type="protein sequence ID" value="OBZ69274.1"/>
    <property type="molecule type" value="Genomic_DNA"/>
</dbReference>
<dbReference type="PANTHER" id="PTHR21445">
    <property type="entry name" value="ENDONUCLEASE IV ENDODEOXYRIBONUCLEASE IV"/>
    <property type="match status" value="1"/>
</dbReference>
<proteinExistence type="inferred from homology"/>
<feature type="compositionally biased region" description="Acidic residues" evidence="8">
    <location>
        <begin position="477"/>
        <end position="492"/>
    </location>
</feature>
<dbReference type="InterPro" id="IPR013022">
    <property type="entry name" value="Xyl_isomerase-like_TIM-brl"/>
</dbReference>
<evidence type="ECO:0000256" key="4">
    <source>
        <dbReference type="ARBA" id="ARBA00022763"/>
    </source>
</evidence>
<keyword evidence="4" id="KW-0227">DNA damage</keyword>
<feature type="region of interest" description="Disordered" evidence="8">
    <location>
        <begin position="443"/>
        <end position="492"/>
    </location>
</feature>
<comment type="caution">
    <text evidence="10">The sequence shown here is derived from an EMBL/GenBank/DDBJ whole genome shotgun (WGS) entry which is preliminary data.</text>
</comment>
<dbReference type="InterPro" id="IPR036237">
    <property type="entry name" value="Xyl_isomerase-like_sf"/>
</dbReference>
<sequence>MIPVDTPLRRSSRLLASAGKLKPSSSIARSVTSNVRDRRSAQLRLSDSDDRPRPAKRKRTTKQHKEVNDVSVSDLSKATVAQASKVPKRKKIHEIEPTPEDFAPRVSNAWKIGPHVSSAGGVENSIINAASIGYDVHHSMRAAKTILMLSVVTIISANAFAIFLKSQRKWTSPPLTAESITAFKTRMKAFGYSPTHILPHGSYLVNLGNPDQEKREKSYQCFLDDLRRCEELGLLLYNFHPGSTVGLASPEESLSYIAECINNAHEETKTVVIVLENMVRCFAFSAYPIEYETTSKAGAGHVLGSNFSELGSIIQQVNDKSRVGVCLDTCHTFAAGYDITTKEGWDSTLAEFDREVGLPYLRGMHINDSKAILGSKKDRHENIGLGHLGLTTFAHIVTDPRTKDIPLILETPAFDRPGSGMEKKTDGELDQLKEWAAEIGEVVRTASGLSDARGRKKEGKTKGKGRAKSSPSKTMEDDSEDDGSSYGEDDVQ</sequence>
<comment type="similarity">
    <text evidence="2">Belongs to the AP endonuclease 2 family.</text>
</comment>
<evidence type="ECO:0000256" key="2">
    <source>
        <dbReference type="ARBA" id="ARBA00005340"/>
    </source>
</evidence>
<dbReference type="PROSITE" id="PS00731">
    <property type="entry name" value="AP_NUCLEASE_F2_3"/>
    <property type="match status" value="1"/>
</dbReference>
<organism evidence="10 11">
    <name type="scientific">Grifola frondosa</name>
    <name type="common">Maitake</name>
    <name type="synonym">Polyporus frondosus</name>
    <dbReference type="NCBI Taxonomy" id="5627"/>
    <lineage>
        <taxon>Eukaryota</taxon>
        <taxon>Fungi</taxon>
        <taxon>Dikarya</taxon>
        <taxon>Basidiomycota</taxon>
        <taxon>Agaricomycotina</taxon>
        <taxon>Agaricomycetes</taxon>
        <taxon>Polyporales</taxon>
        <taxon>Grifolaceae</taxon>
        <taxon>Grifola</taxon>
    </lineage>
</organism>
<evidence type="ECO:0000256" key="1">
    <source>
        <dbReference type="ARBA" id="ARBA00001947"/>
    </source>
</evidence>
<dbReference type="GO" id="GO:0003677">
    <property type="term" value="F:DNA binding"/>
    <property type="evidence" value="ECO:0007669"/>
    <property type="project" value="InterPro"/>
</dbReference>
<evidence type="ECO:0000313" key="11">
    <source>
        <dbReference type="Proteomes" id="UP000092993"/>
    </source>
</evidence>
<keyword evidence="10" id="KW-0255">Endonuclease</keyword>
<evidence type="ECO:0000256" key="8">
    <source>
        <dbReference type="SAM" id="MobiDB-lite"/>
    </source>
</evidence>
<keyword evidence="3" id="KW-0479">Metal-binding</keyword>
<dbReference type="InterPro" id="IPR001719">
    <property type="entry name" value="AP_endonuc_2"/>
</dbReference>
<accession>A0A1C7M2H4</accession>
<evidence type="ECO:0000256" key="3">
    <source>
        <dbReference type="ARBA" id="ARBA00022723"/>
    </source>
</evidence>
<dbReference type="Pfam" id="PF01261">
    <property type="entry name" value="AP_endonuc_2"/>
    <property type="match status" value="1"/>
</dbReference>
<dbReference type="OrthoDB" id="7663182at2759"/>
<dbReference type="CDD" id="cd00019">
    <property type="entry name" value="AP2Ec"/>
    <property type="match status" value="1"/>
</dbReference>
<evidence type="ECO:0000256" key="5">
    <source>
        <dbReference type="ARBA" id="ARBA00022801"/>
    </source>
</evidence>
<comment type="cofactor">
    <cofactor evidence="1">
        <name>Zn(2+)</name>
        <dbReference type="ChEBI" id="CHEBI:29105"/>
    </cofactor>
</comment>
<dbReference type="PANTHER" id="PTHR21445:SF0">
    <property type="entry name" value="APURINIC-APYRIMIDINIC ENDONUCLEASE"/>
    <property type="match status" value="1"/>
</dbReference>
<dbReference type="InterPro" id="IPR018246">
    <property type="entry name" value="AP_endonuc_F2_Zn_BS"/>
</dbReference>
<dbReference type="STRING" id="5627.A0A1C7M2H4"/>
<evidence type="ECO:0000256" key="7">
    <source>
        <dbReference type="ARBA" id="ARBA00023204"/>
    </source>
</evidence>
<evidence type="ECO:0000313" key="10">
    <source>
        <dbReference type="EMBL" id="OBZ69274.1"/>
    </source>
</evidence>
<dbReference type="Proteomes" id="UP000092993">
    <property type="component" value="Unassembled WGS sequence"/>
</dbReference>
<dbReference type="AlphaFoldDB" id="A0A1C7M2H4"/>
<feature type="region of interest" description="Disordered" evidence="8">
    <location>
        <begin position="15"/>
        <end position="70"/>
    </location>
</feature>
<name>A0A1C7M2H4_GRIFR</name>
<dbReference type="SMART" id="SM00518">
    <property type="entry name" value="AP2Ec"/>
    <property type="match status" value="1"/>
</dbReference>
<keyword evidence="5" id="KW-0378">Hydrolase</keyword>
<feature type="compositionally biased region" description="Basic residues" evidence="8">
    <location>
        <begin position="454"/>
        <end position="467"/>
    </location>
</feature>
<keyword evidence="11" id="KW-1185">Reference proteome</keyword>
<reference evidence="10 11" key="1">
    <citation type="submission" date="2016-03" db="EMBL/GenBank/DDBJ databases">
        <title>Whole genome sequencing of Grifola frondosa 9006-11.</title>
        <authorList>
            <person name="Min B."/>
            <person name="Park H."/>
            <person name="Kim J.-G."/>
            <person name="Cho H."/>
            <person name="Oh Y.-L."/>
            <person name="Kong W.-S."/>
            <person name="Choi I.-G."/>
        </authorList>
    </citation>
    <scope>NUCLEOTIDE SEQUENCE [LARGE SCALE GENOMIC DNA]</scope>
    <source>
        <strain evidence="10 11">9006-11</strain>
    </source>
</reference>
<keyword evidence="10" id="KW-0540">Nuclease</keyword>
<keyword evidence="6" id="KW-0862">Zinc</keyword>
<feature type="domain" description="Xylose isomerase-like TIM barrel" evidence="9">
    <location>
        <begin position="158"/>
        <end position="423"/>
    </location>
</feature>
<dbReference type="PROSITE" id="PS51432">
    <property type="entry name" value="AP_NUCLEASE_F2_4"/>
    <property type="match status" value="1"/>
</dbReference>
<evidence type="ECO:0000256" key="6">
    <source>
        <dbReference type="ARBA" id="ARBA00022833"/>
    </source>
</evidence>
<evidence type="ECO:0000259" key="9">
    <source>
        <dbReference type="Pfam" id="PF01261"/>
    </source>
</evidence>
<dbReference type="Gene3D" id="3.20.20.150">
    <property type="entry name" value="Divalent-metal-dependent TIM barrel enzymes"/>
    <property type="match status" value="1"/>
</dbReference>
<dbReference type="NCBIfam" id="TIGR00587">
    <property type="entry name" value="nfo"/>
    <property type="match status" value="2"/>
</dbReference>
<feature type="compositionally biased region" description="Basic and acidic residues" evidence="8">
    <location>
        <begin position="35"/>
        <end position="53"/>
    </location>
</feature>
<feature type="compositionally biased region" description="Polar residues" evidence="8">
    <location>
        <begin position="23"/>
        <end position="34"/>
    </location>
</feature>
<dbReference type="PROSITE" id="PS00730">
    <property type="entry name" value="AP_NUCLEASE_F2_2"/>
    <property type="match status" value="1"/>
</dbReference>
<dbReference type="SUPFAM" id="SSF51658">
    <property type="entry name" value="Xylose isomerase-like"/>
    <property type="match status" value="1"/>
</dbReference>
<keyword evidence="7" id="KW-0234">DNA repair</keyword>
<dbReference type="HAMAP" id="MF_00152">
    <property type="entry name" value="Nfo"/>
    <property type="match status" value="1"/>
</dbReference>
<dbReference type="GO" id="GO:0003906">
    <property type="term" value="F:DNA-(apurinic or apyrimidinic site) endonuclease activity"/>
    <property type="evidence" value="ECO:0007669"/>
    <property type="project" value="TreeGrafter"/>
</dbReference>
<gene>
    <name evidence="10" type="primary">nfo</name>
    <name evidence="10" type="ORF">A0H81_10867</name>
</gene>
<dbReference type="GO" id="GO:0006284">
    <property type="term" value="P:base-excision repair"/>
    <property type="evidence" value="ECO:0007669"/>
    <property type="project" value="TreeGrafter"/>
</dbReference>
<protein>
    <submittedName>
        <fullName evidence="10">Putative endonuclease 4</fullName>
    </submittedName>
</protein>
<dbReference type="GO" id="GO:0008081">
    <property type="term" value="F:phosphoric diester hydrolase activity"/>
    <property type="evidence" value="ECO:0007669"/>
    <property type="project" value="TreeGrafter"/>
</dbReference>
<dbReference type="GO" id="GO:0008270">
    <property type="term" value="F:zinc ion binding"/>
    <property type="evidence" value="ECO:0007669"/>
    <property type="project" value="InterPro"/>
</dbReference>